<dbReference type="EMBL" id="KB095927">
    <property type="protein sequence ID" value="ESO09723.1"/>
    <property type="molecule type" value="Genomic_DNA"/>
</dbReference>
<keyword evidence="2" id="KW-0472">Membrane</keyword>
<feature type="transmembrane region" description="Helical" evidence="2">
    <location>
        <begin position="113"/>
        <end position="145"/>
    </location>
</feature>
<dbReference type="InterPro" id="IPR019387">
    <property type="entry name" value="SAYSvFN_dom"/>
</dbReference>
<dbReference type="AlphaFoldDB" id="T1FKB9"/>
<dbReference type="HOGENOM" id="CLU_1469764_0_0_1"/>
<feature type="domain" description="SAYSvFN" evidence="3">
    <location>
        <begin position="115"/>
        <end position="175"/>
    </location>
</feature>
<dbReference type="Pfam" id="PF10260">
    <property type="entry name" value="SAYSvFN"/>
    <property type="match status" value="1"/>
</dbReference>
<dbReference type="EMBL" id="AMQM01009086">
    <property type="status" value="NOT_ANNOTATED_CDS"/>
    <property type="molecule type" value="Genomic_DNA"/>
</dbReference>
<reference evidence="5" key="3">
    <citation type="submission" date="2015-06" db="UniProtKB">
        <authorList>
            <consortium name="EnsemblMetazoa"/>
        </authorList>
    </citation>
    <scope>IDENTIFICATION</scope>
</reference>
<evidence type="ECO:0000256" key="2">
    <source>
        <dbReference type="SAM" id="Phobius"/>
    </source>
</evidence>
<keyword evidence="2" id="KW-1133">Transmembrane helix</keyword>
<keyword evidence="2" id="KW-0812">Transmembrane</keyword>
<evidence type="ECO:0000256" key="1">
    <source>
        <dbReference type="SAM" id="MobiDB-lite"/>
    </source>
</evidence>
<reference evidence="6" key="1">
    <citation type="submission" date="2012-12" db="EMBL/GenBank/DDBJ databases">
        <authorList>
            <person name="Hellsten U."/>
            <person name="Grimwood J."/>
            <person name="Chapman J.A."/>
            <person name="Shapiro H."/>
            <person name="Aerts A."/>
            <person name="Otillar R.P."/>
            <person name="Terry A.Y."/>
            <person name="Boore J.L."/>
            <person name="Simakov O."/>
            <person name="Marletaz F."/>
            <person name="Cho S.-J."/>
            <person name="Edsinger-Gonzales E."/>
            <person name="Havlak P."/>
            <person name="Kuo D.-H."/>
            <person name="Larsson T."/>
            <person name="Lv J."/>
            <person name="Arendt D."/>
            <person name="Savage R."/>
            <person name="Osoegawa K."/>
            <person name="de Jong P."/>
            <person name="Lindberg D.R."/>
            <person name="Seaver E.C."/>
            <person name="Weisblat D.A."/>
            <person name="Putnam N.H."/>
            <person name="Grigoriev I.V."/>
            <person name="Rokhsar D.S."/>
        </authorList>
    </citation>
    <scope>NUCLEOTIDE SEQUENCE</scope>
</reference>
<proteinExistence type="predicted"/>
<protein>
    <recommendedName>
        <fullName evidence="3">SAYSvFN domain-containing protein</fullName>
    </recommendedName>
</protein>
<dbReference type="eggNOG" id="KOG3249">
    <property type="taxonomic scope" value="Eukaryota"/>
</dbReference>
<evidence type="ECO:0000259" key="3">
    <source>
        <dbReference type="Pfam" id="PF10260"/>
    </source>
</evidence>
<dbReference type="KEGG" id="hro:HELRODRAFT_183941"/>
<reference evidence="4 6" key="2">
    <citation type="journal article" date="2013" name="Nature">
        <title>Insights into bilaterian evolution from three spiralian genomes.</title>
        <authorList>
            <person name="Simakov O."/>
            <person name="Marletaz F."/>
            <person name="Cho S.J."/>
            <person name="Edsinger-Gonzales E."/>
            <person name="Havlak P."/>
            <person name="Hellsten U."/>
            <person name="Kuo D.H."/>
            <person name="Larsson T."/>
            <person name="Lv J."/>
            <person name="Arendt D."/>
            <person name="Savage R."/>
            <person name="Osoegawa K."/>
            <person name="de Jong P."/>
            <person name="Grimwood J."/>
            <person name="Chapman J.A."/>
            <person name="Shapiro H."/>
            <person name="Aerts A."/>
            <person name="Otillar R.P."/>
            <person name="Terry A.Y."/>
            <person name="Boore J.L."/>
            <person name="Grigoriev I.V."/>
            <person name="Lindberg D.R."/>
            <person name="Seaver E.C."/>
            <person name="Weisblat D.A."/>
            <person name="Putnam N.H."/>
            <person name="Rokhsar D.S."/>
        </authorList>
    </citation>
    <scope>NUCLEOTIDE SEQUENCE</scope>
</reference>
<sequence>MTNIEEILHNYRQQKQKEQVSAAIESNRPQSKKESDHKQINPNENNSELTQKNILFFPKILALLVYILKPIRVLLHYILLPFDVISNYVKSTPIYIKTSQQIDRIPKIISWTIIFVLWCLLWSLAISVEFGCVFLIISGILFICLNTRTRDKLEGEPSAYSVFNENCEAIKGKPQTDEKVCKRC</sequence>
<evidence type="ECO:0000313" key="5">
    <source>
        <dbReference type="EnsemblMetazoa" id="HelroP183941"/>
    </source>
</evidence>
<name>T1FKB9_HELRO</name>
<keyword evidence="6" id="KW-1185">Reference proteome</keyword>
<dbReference type="PANTHER" id="PTHR13527:SF0">
    <property type="entry name" value="SAYSVFN DOMAIN-CONTAINING PROTEIN 1"/>
    <property type="match status" value="1"/>
</dbReference>
<dbReference type="OrthoDB" id="71310at2759"/>
<dbReference type="InterPro" id="IPR039159">
    <property type="entry name" value="SAYSD1"/>
</dbReference>
<evidence type="ECO:0000313" key="4">
    <source>
        <dbReference type="EMBL" id="ESO09723.1"/>
    </source>
</evidence>
<dbReference type="InParanoid" id="T1FKB9"/>
<gene>
    <name evidence="5" type="primary">20209268</name>
    <name evidence="4" type="ORF">HELRODRAFT_183941</name>
</gene>
<feature type="transmembrane region" description="Helical" evidence="2">
    <location>
        <begin position="60"/>
        <end position="80"/>
    </location>
</feature>
<dbReference type="EnsemblMetazoa" id="HelroT183941">
    <property type="protein sequence ID" value="HelroP183941"/>
    <property type="gene ID" value="HelroG183941"/>
</dbReference>
<dbReference type="CTD" id="20209268"/>
<dbReference type="Proteomes" id="UP000015101">
    <property type="component" value="Unassembled WGS sequence"/>
</dbReference>
<dbReference type="STRING" id="6412.T1FKB9"/>
<dbReference type="PANTHER" id="PTHR13527">
    <property type="entry name" value="SAYSVFN DOMAIN-CONTAINING PROTEIN 1"/>
    <property type="match status" value="1"/>
</dbReference>
<accession>T1FKB9</accession>
<evidence type="ECO:0000313" key="6">
    <source>
        <dbReference type="Proteomes" id="UP000015101"/>
    </source>
</evidence>
<dbReference type="RefSeq" id="XP_009012193.1">
    <property type="nucleotide sequence ID" value="XM_009013945.1"/>
</dbReference>
<feature type="region of interest" description="Disordered" evidence="1">
    <location>
        <begin position="14"/>
        <end position="45"/>
    </location>
</feature>
<dbReference type="GeneID" id="20209268"/>
<organism evidence="5 6">
    <name type="scientific">Helobdella robusta</name>
    <name type="common">Californian leech</name>
    <dbReference type="NCBI Taxonomy" id="6412"/>
    <lineage>
        <taxon>Eukaryota</taxon>
        <taxon>Metazoa</taxon>
        <taxon>Spiralia</taxon>
        <taxon>Lophotrochozoa</taxon>
        <taxon>Annelida</taxon>
        <taxon>Clitellata</taxon>
        <taxon>Hirudinea</taxon>
        <taxon>Rhynchobdellida</taxon>
        <taxon>Glossiphoniidae</taxon>
        <taxon>Helobdella</taxon>
    </lineage>
</organism>